<sequence>MQVSHPQQNLTESSNSPTGSQNSSKLIIDEVISTSKDGNCLDAPSQTANKKAEVGSISENKCVKRKYNRKKIQCQRCSKIFISQETLAHHLFNNHGEKYKCLWCTETFDTLKLMKSHKVIHDLRERRRQQSYSRCSNESANGTEITINKKKFRSLYEDDYDHQFCINNNNDDKSNSSTNTANFVENGDYQEFNKKDINGGASKSSWTANNQSIGSQDSQVDVKKNYGPKATTDDLELNDGKKKRKSKNCYHKIRLKDFILHKCEICRREFENIRKLNQHIRNHISKHVCNLCNQAFVSQKKVDKHKKKNHYANKTEIDESRVCFFCNKVFASNHRRFKHEKKVHWELEK</sequence>
<organism evidence="11 12">
    <name type="scientific">Cotesia typhae</name>
    <dbReference type="NCBI Taxonomy" id="2053667"/>
    <lineage>
        <taxon>Eukaryota</taxon>
        <taxon>Metazoa</taxon>
        <taxon>Ecdysozoa</taxon>
        <taxon>Arthropoda</taxon>
        <taxon>Hexapoda</taxon>
        <taxon>Insecta</taxon>
        <taxon>Pterygota</taxon>
        <taxon>Neoptera</taxon>
        <taxon>Endopterygota</taxon>
        <taxon>Hymenoptera</taxon>
        <taxon>Apocrita</taxon>
        <taxon>Ichneumonoidea</taxon>
        <taxon>Braconidae</taxon>
        <taxon>Microgastrinae</taxon>
        <taxon>Cotesia</taxon>
    </lineage>
</organism>
<feature type="domain" description="C2H2-type" evidence="10">
    <location>
        <begin position="261"/>
        <end position="288"/>
    </location>
</feature>
<dbReference type="OrthoDB" id="8685330at2759"/>
<dbReference type="GO" id="GO:0005634">
    <property type="term" value="C:nucleus"/>
    <property type="evidence" value="ECO:0007669"/>
    <property type="project" value="UniProtKB-SubCell"/>
</dbReference>
<feature type="compositionally biased region" description="Polar residues" evidence="9">
    <location>
        <begin position="201"/>
        <end position="219"/>
    </location>
</feature>
<feature type="region of interest" description="Disordered" evidence="9">
    <location>
        <begin position="200"/>
        <end position="239"/>
    </location>
</feature>
<comment type="caution">
    <text evidence="11">The sequence shown here is derived from an EMBL/GenBank/DDBJ whole genome shotgun (WGS) entry which is preliminary data.</text>
</comment>
<dbReference type="PANTHER" id="PTHR16515">
    <property type="entry name" value="PR DOMAIN ZINC FINGER PROTEIN"/>
    <property type="match status" value="1"/>
</dbReference>
<dbReference type="AlphaFoldDB" id="A0A8J5R5J5"/>
<protein>
    <recommendedName>
        <fullName evidence="10">C2H2-type domain-containing protein</fullName>
    </recommendedName>
</protein>
<dbReference type="PROSITE" id="PS00028">
    <property type="entry name" value="ZINC_FINGER_C2H2_1"/>
    <property type="match status" value="5"/>
</dbReference>
<keyword evidence="2" id="KW-0479">Metal-binding</keyword>
<dbReference type="InterPro" id="IPR050331">
    <property type="entry name" value="Zinc_finger"/>
</dbReference>
<proteinExistence type="predicted"/>
<evidence type="ECO:0000256" key="6">
    <source>
        <dbReference type="ARBA" id="ARBA00023125"/>
    </source>
</evidence>
<evidence type="ECO:0000256" key="7">
    <source>
        <dbReference type="ARBA" id="ARBA00023242"/>
    </source>
</evidence>
<keyword evidence="6" id="KW-0238">DNA-binding</keyword>
<name>A0A8J5R5J5_9HYME</name>
<dbReference type="PANTHER" id="PTHR16515:SF49">
    <property type="entry name" value="GASTRULA ZINC FINGER PROTEIN XLCGF49.1-LIKE-RELATED"/>
    <property type="match status" value="1"/>
</dbReference>
<dbReference type="InterPro" id="IPR013087">
    <property type="entry name" value="Znf_C2H2_type"/>
</dbReference>
<dbReference type="GO" id="GO:0010468">
    <property type="term" value="P:regulation of gene expression"/>
    <property type="evidence" value="ECO:0007669"/>
    <property type="project" value="TreeGrafter"/>
</dbReference>
<evidence type="ECO:0000256" key="5">
    <source>
        <dbReference type="ARBA" id="ARBA00022833"/>
    </source>
</evidence>
<keyword evidence="4 8" id="KW-0863">Zinc-finger</keyword>
<keyword evidence="12" id="KW-1185">Reference proteome</keyword>
<evidence type="ECO:0000259" key="10">
    <source>
        <dbReference type="PROSITE" id="PS50157"/>
    </source>
</evidence>
<keyword evidence="3" id="KW-0677">Repeat</keyword>
<dbReference type="SMART" id="SM00355">
    <property type="entry name" value="ZnF_C2H2"/>
    <property type="match status" value="5"/>
</dbReference>
<evidence type="ECO:0000256" key="9">
    <source>
        <dbReference type="SAM" id="MobiDB-lite"/>
    </source>
</evidence>
<evidence type="ECO:0000256" key="2">
    <source>
        <dbReference type="ARBA" id="ARBA00022723"/>
    </source>
</evidence>
<dbReference type="Pfam" id="PF13894">
    <property type="entry name" value="zf-C2H2_4"/>
    <property type="match status" value="1"/>
</dbReference>
<evidence type="ECO:0000313" key="11">
    <source>
        <dbReference type="EMBL" id="KAG8038369.1"/>
    </source>
</evidence>
<reference evidence="11" key="1">
    <citation type="submission" date="2020-03" db="EMBL/GenBank/DDBJ databases">
        <authorList>
            <person name="Chebbi M.A."/>
            <person name="Drezen J.M."/>
        </authorList>
    </citation>
    <scope>NUCLEOTIDE SEQUENCE</scope>
    <source>
        <tissue evidence="11">Whole body</tissue>
    </source>
</reference>
<evidence type="ECO:0000256" key="1">
    <source>
        <dbReference type="ARBA" id="ARBA00004123"/>
    </source>
</evidence>
<feature type="domain" description="C2H2-type" evidence="10">
    <location>
        <begin position="72"/>
        <end position="99"/>
    </location>
</feature>
<dbReference type="GO" id="GO:0008270">
    <property type="term" value="F:zinc ion binding"/>
    <property type="evidence" value="ECO:0007669"/>
    <property type="project" value="UniProtKB-KW"/>
</dbReference>
<dbReference type="GO" id="GO:0003677">
    <property type="term" value="F:DNA binding"/>
    <property type="evidence" value="ECO:0007669"/>
    <property type="project" value="UniProtKB-KW"/>
</dbReference>
<evidence type="ECO:0000256" key="4">
    <source>
        <dbReference type="ARBA" id="ARBA00022771"/>
    </source>
</evidence>
<keyword evidence="5" id="KW-0862">Zinc</keyword>
<gene>
    <name evidence="11" type="ORF">G9C98_006696</name>
</gene>
<evidence type="ECO:0000256" key="3">
    <source>
        <dbReference type="ARBA" id="ARBA00022737"/>
    </source>
</evidence>
<evidence type="ECO:0000313" key="12">
    <source>
        <dbReference type="Proteomes" id="UP000729913"/>
    </source>
</evidence>
<evidence type="ECO:0000256" key="8">
    <source>
        <dbReference type="PROSITE-ProRule" id="PRU00042"/>
    </source>
</evidence>
<accession>A0A8J5R5J5</accession>
<feature type="region of interest" description="Disordered" evidence="9">
    <location>
        <begin position="1"/>
        <end position="23"/>
    </location>
</feature>
<feature type="compositionally biased region" description="Low complexity" evidence="9">
    <location>
        <begin position="13"/>
        <end position="23"/>
    </location>
</feature>
<feature type="compositionally biased region" description="Polar residues" evidence="9">
    <location>
        <begin position="1"/>
        <end position="12"/>
    </location>
</feature>
<dbReference type="Proteomes" id="UP000729913">
    <property type="component" value="Unassembled WGS sequence"/>
</dbReference>
<dbReference type="EMBL" id="JAAOIC020000044">
    <property type="protein sequence ID" value="KAG8038369.1"/>
    <property type="molecule type" value="Genomic_DNA"/>
</dbReference>
<dbReference type="PROSITE" id="PS50157">
    <property type="entry name" value="ZINC_FINGER_C2H2_2"/>
    <property type="match status" value="3"/>
</dbReference>
<reference evidence="11" key="2">
    <citation type="submission" date="2021-04" db="EMBL/GenBank/DDBJ databases">
        <title>Genome-wide patterns of bracovirus chromosomal integration into multiple host tissues during parasitism.</title>
        <authorList>
            <person name="Chebbi M.A.C."/>
        </authorList>
    </citation>
    <scope>NUCLEOTIDE SEQUENCE</scope>
    <source>
        <tissue evidence="11">Whole body</tissue>
    </source>
</reference>
<comment type="subcellular location">
    <subcellularLocation>
        <location evidence="1">Nucleus</location>
    </subcellularLocation>
</comment>
<keyword evidence="7" id="KW-0539">Nucleus</keyword>
<feature type="domain" description="C2H2-type" evidence="10">
    <location>
        <begin position="287"/>
        <end position="315"/>
    </location>
</feature>